<reference evidence="1 2" key="1">
    <citation type="submission" date="2018-05" db="EMBL/GenBank/DDBJ databases">
        <title>Genomic Encyclopedia of Type Strains, Phase IV (KMG-V): Genome sequencing to study the core and pangenomes of soil and plant-associated prokaryotes.</title>
        <authorList>
            <person name="Whitman W."/>
        </authorList>
    </citation>
    <scope>NUCLEOTIDE SEQUENCE [LARGE SCALE GENOMIC DNA]</scope>
    <source>
        <strain evidence="1 2">SLV-132</strain>
    </source>
</reference>
<gene>
    <name evidence="1" type="ORF">C7419_10850</name>
</gene>
<dbReference type="Pfam" id="PF24389">
    <property type="entry name" value="ORC-CDC6-like"/>
    <property type="match status" value="1"/>
</dbReference>
<protein>
    <submittedName>
        <fullName evidence="1">Uncharacterized protein</fullName>
    </submittedName>
</protein>
<dbReference type="Proteomes" id="UP000245754">
    <property type="component" value="Unassembled WGS sequence"/>
</dbReference>
<dbReference type="EMBL" id="QGGT01000008">
    <property type="protein sequence ID" value="PWK31910.1"/>
    <property type="molecule type" value="Genomic_DNA"/>
</dbReference>
<comment type="caution">
    <text evidence="1">The sequence shown here is derived from an EMBL/GenBank/DDBJ whole genome shotgun (WGS) entry which is preliminary data.</text>
</comment>
<organism evidence="1 2">
    <name type="scientific">Cupriavidus plantarum</name>
    <dbReference type="NCBI Taxonomy" id="942865"/>
    <lineage>
        <taxon>Bacteria</taxon>
        <taxon>Pseudomonadati</taxon>
        <taxon>Pseudomonadota</taxon>
        <taxon>Betaproteobacteria</taxon>
        <taxon>Burkholderiales</taxon>
        <taxon>Burkholderiaceae</taxon>
        <taxon>Cupriavidus</taxon>
    </lineage>
</organism>
<dbReference type="AlphaFoldDB" id="A0A316EID9"/>
<evidence type="ECO:0000313" key="2">
    <source>
        <dbReference type="Proteomes" id="UP000245754"/>
    </source>
</evidence>
<sequence>MQQINPFAFYKASDYTDEQINHLWVELGSSAMDEIIEPRSPVSKIILGGKGTGKTHLLRYYSFPVARLRYPRQNGIEIAKKLKFLGVFLRANSFDAARFEPQDLQNDARWKLAFSLYLEFRLAEAVLENLEIIRASSANETFDDQAFLEVARSFITDPVVAGLTDVADFRVWVTDRRRDIDQKINNFAFSGELELTVPFAVGALSLGLSRCIAKWHPALDNPLIFLIDEVENFSELQQQVLNTMIRFGEGRTTFRIGGRIYAIKTFATLANGEINREGSEYKKIILDETLRTYTKYPEFARKFVVKRLVASGVLPSDVSPDTTVDPRKFFCEIDSSNFYERFIAALIPEDTEPYFLRSFQSALESLVEKGSKQKIDPVQVVRLLTAGLPLLLQKLNVLLFCKKAKSAVSCETLAQEIHADSLTYRNHPQQAPKYYITAYGHYSGDLLAQICRESRRSKGVPYAGFDTFVQMSSGNPRNLLVILGRAYSIAMFKDIDFINEEPLDIDSQNQAVREAARFMLESDSNIGSQSDIAAESVTKLASLLRTARYALNIPEVSPLVVSFADEDLSDAARSTLIWALNLSFIFEIGEGRPDRNSHRLLRKIQLNPVLAPRWDLPIGRRGDIRLSAALLEAIFESGRHEEFDVLLKGLDFRWNNPFAKNSAGGGQTELF</sequence>
<accession>A0A316EID9</accession>
<dbReference type="InterPro" id="IPR056955">
    <property type="entry name" value="ORC-CDC6-like"/>
</dbReference>
<proteinExistence type="predicted"/>
<keyword evidence="2" id="KW-1185">Reference proteome</keyword>
<evidence type="ECO:0000313" key="1">
    <source>
        <dbReference type="EMBL" id="PWK31910.1"/>
    </source>
</evidence>
<name>A0A316EID9_9BURK</name>
<dbReference type="RefSeq" id="WP_109585275.1">
    <property type="nucleotide sequence ID" value="NZ_QGGT01000008.1"/>
</dbReference>